<reference evidence="3 4" key="1">
    <citation type="submission" date="2018-06" db="EMBL/GenBank/DDBJ databases">
        <authorList>
            <consortium name="Pathogen Informatics"/>
            <person name="Doyle S."/>
        </authorList>
    </citation>
    <scope>NUCLEOTIDE SEQUENCE [LARGE SCALE GENOMIC DNA]</scope>
    <source>
        <strain evidence="3 4">NCTC11967</strain>
    </source>
</reference>
<evidence type="ECO:0000313" key="4">
    <source>
        <dbReference type="Proteomes" id="UP000251313"/>
    </source>
</evidence>
<reference evidence="2 5" key="2">
    <citation type="submission" date="2018-10" db="EMBL/GenBank/DDBJ databases">
        <title>Genomic Encyclopedia of Type Strains, Phase IV (KMG-IV): sequencing the most valuable type-strain genomes for metagenomic binning, comparative biology and taxonomic classification.</title>
        <authorList>
            <person name="Goeker M."/>
        </authorList>
    </citation>
    <scope>NUCLEOTIDE SEQUENCE [LARGE SCALE GENOMIC DNA]</scope>
    <source>
        <strain evidence="2 5">DSM 5079</strain>
    </source>
</reference>
<proteinExistence type="predicted"/>
<feature type="signal peptide" evidence="1">
    <location>
        <begin position="1"/>
        <end position="21"/>
    </location>
</feature>
<evidence type="ECO:0000313" key="5">
    <source>
        <dbReference type="Proteomes" id="UP000267341"/>
    </source>
</evidence>
<evidence type="ECO:0000256" key="1">
    <source>
        <dbReference type="SAM" id="SignalP"/>
    </source>
</evidence>
<accession>A0AB38G2L6</accession>
<dbReference type="AlphaFoldDB" id="A0AB38G2L6"/>
<dbReference type="EMBL" id="RBIZ01000004">
    <property type="protein sequence ID" value="RKR54471.1"/>
    <property type="molecule type" value="Genomic_DNA"/>
</dbReference>
<dbReference type="GeneID" id="66904633"/>
<gene>
    <name evidence="2" type="ORF">C7387_2632</name>
    <name evidence="3" type="ORF">NCTC11967_04511</name>
</gene>
<dbReference type="Proteomes" id="UP000251313">
    <property type="component" value="Unassembled WGS sequence"/>
</dbReference>
<dbReference type="InterPro" id="IPR025581">
    <property type="entry name" value="DUF4354"/>
</dbReference>
<sequence>MKLSHIAASVILSGFCFSAYASPTDNIAVYSTEKSNGSISIGGQSVFTKTFEVELAKLSGDTVDLSKLCLKAYSAKNKEYKLDTIDEEIATGMLKYGRPTKGIAVFASEDSEILQATLVKISADCSS</sequence>
<organism evidence="3 4">
    <name type="scientific">Yokenella regensburgei</name>
    <dbReference type="NCBI Taxonomy" id="158877"/>
    <lineage>
        <taxon>Bacteria</taxon>
        <taxon>Pseudomonadati</taxon>
        <taxon>Pseudomonadota</taxon>
        <taxon>Gammaproteobacteria</taxon>
        <taxon>Enterobacterales</taxon>
        <taxon>Enterobacteriaceae</taxon>
        <taxon>Yokenella</taxon>
    </lineage>
</organism>
<dbReference type="RefSeq" id="WP_038255415.1">
    <property type="nucleotide sequence ID" value="NZ_CAKMYC010000003.1"/>
</dbReference>
<protein>
    <submittedName>
        <fullName evidence="2">Uncharacterized protein DUF4354</fullName>
    </submittedName>
</protein>
<keyword evidence="5" id="KW-1185">Reference proteome</keyword>
<keyword evidence="1" id="KW-0732">Signal</keyword>
<comment type="caution">
    <text evidence="3">The sequence shown here is derived from an EMBL/GenBank/DDBJ whole genome shotgun (WGS) entry which is preliminary data.</text>
</comment>
<evidence type="ECO:0000313" key="2">
    <source>
        <dbReference type="EMBL" id="RKR54471.1"/>
    </source>
</evidence>
<dbReference type="Pfam" id="PF14263">
    <property type="entry name" value="DUF4354"/>
    <property type="match status" value="1"/>
</dbReference>
<evidence type="ECO:0000313" key="3">
    <source>
        <dbReference type="EMBL" id="SQA65480.1"/>
    </source>
</evidence>
<dbReference type="Gene3D" id="2.60.40.4110">
    <property type="entry name" value="Protein of unknown function DUF4354"/>
    <property type="match status" value="1"/>
</dbReference>
<dbReference type="Proteomes" id="UP000267341">
    <property type="component" value="Unassembled WGS sequence"/>
</dbReference>
<dbReference type="EMBL" id="UAVL01000021">
    <property type="protein sequence ID" value="SQA65480.1"/>
    <property type="molecule type" value="Genomic_DNA"/>
</dbReference>
<name>A0AB38G2L6_9ENTR</name>
<feature type="chain" id="PRO_5044249121" evidence="1">
    <location>
        <begin position="22"/>
        <end position="127"/>
    </location>
</feature>